<gene>
    <name evidence="10" type="ORF">OMED0929_LOCUS2565</name>
</gene>
<keyword evidence="3 7" id="KW-0812">Transmembrane</keyword>
<feature type="transmembrane region" description="Helical" evidence="7">
    <location>
        <begin position="55"/>
        <end position="79"/>
    </location>
</feature>
<evidence type="ECO:0000256" key="4">
    <source>
        <dbReference type="ARBA" id="ARBA00022989"/>
    </source>
</evidence>
<dbReference type="GO" id="GO:0016020">
    <property type="term" value="C:membrane"/>
    <property type="evidence" value="ECO:0007669"/>
    <property type="project" value="UniProtKB-SubCell"/>
</dbReference>
<evidence type="ECO:0000256" key="6">
    <source>
        <dbReference type="SAM" id="MobiDB-lite"/>
    </source>
</evidence>
<feature type="region of interest" description="Disordered" evidence="6">
    <location>
        <begin position="1"/>
        <end position="28"/>
    </location>
</feature>
<dbReference type="InterPro" id="IPR039542">
    <property type="entry name" value="Erv_N"/>
</dbReference>
<feature type="compositionally biased region" description="Basic and acidic residues" evidence="6">
    <location>
        <begin position="1"/>
        <end position="27"/>
    </location>
</feature>
<sequence length="404" mass="44630">MQDRRDGLTRRNVSDRIGDDRDGDRATPSRRLSRAVAALDANPKLKEDYAGGDSVSGAITTLACGVLCLFLFFGEYFAYRTTSIASELRVDKHGINKHVANAERMKIDIDITFHSMACDLIALDTSDKAGEQHYDVHDGHIKKRRLDRNGKLLSTEFSTEAPNRRQEIATAVKMLNETETASSQLEQKRPAQLQLFGGFNDLLKEYFPNGIEAAFENKDQEGCEVKGYLEVNRVPGSFVISPGRSLSLGLQMVKLNVHTNLNLTHTIHRLSFGEGFPGIVSPLDGTQRSIPANSVQQYFLTVVPTTYTPLNSNVKISTNQYSVTESYSKARPNALGLVSNKQAGVFFEYDLSAIRVDFKETRSSFGAFLTGICAIIGGVVTIAGVVQRGIEYFLAHQRKLIAPK</sequence>
<dbReference type="GO" id="GO:0030134">
    <property type="term" value="C:COPII-coated ER to Golgi transport vesicle"/>
    <property type="evidence" value="ECO:0007669"/>
    <property type="project" value="TreeGrafter"/>
</dbReference>
<evidence type="ECO:0000259" key="9">
    <source>
        <dbReference type="Pfam" id="PF13850"/>
    </source>
</evidence>
<dbReference type="EMBL" id="HBEW01003125">
    <property type="protein sequence ID" value="CAD8579992.1"/>
    <property type="molecule type" value="Transcribed_RNA"/>
</dbReference>
<evidence type="ECO:0000313" key="10">
    <source>
        <dbReference type="EMBL" id="CAD8579992.1"/>
    </source>
</evidence>
<comment type="subcellular location">
    <subcellularLocation>
        <location evidence="1">Membrane</location>
        <topology evidence="1">Multi-pass membrane protein</topology>
    </subcellularLocation>
</comment>
<keyword evidence="5 7" id="KW-0472">Membrane</keyword>
<dbReference type="Pfam" id="PF13850">
    <property type="entry name" value="ERGIC_N"/>
    <property type="match status" value="1"/>
</dbReference>
<keyword evidence="4 7" id="KW-1133">Transmembrane helix</keyword>
<accession>A0A7S0KI25</accession>
<name>A0A7S0KI25_9CHLO</name>
<feature type="transmembrane region" description="Helical" evidence="7">
    <location>
        <begin position="365"/>
        <end position="386"/>
    </location>
</feature>
<evidence type="ECO:0000259" key="8">
    <source>
        <dbReference type="Pfam" id="PF07970"/>
    </source>
</evidence>
<evidence type="ECO:0000256" key="3">
    <source>
        <dbReference type="ARBA" id="ARBA00022692"/>
    </source>
</evidence>
<dbReference type="InterPro" id="IPR045888">
    <property type="entry name" value="Erv"/>
</dbReference>
<comment type="similarity">
    <text evidence="2">Belongs to the ERGIC family.</text>
</comment>
<reference evidence="10" key="1">
    <citation type="submission" date="2021-01" db="EMBL/GenBank/DDBJ databases">
        <authorList>
            <person name="Corre E."/>
            <person name="Pelletier E."/>
            <person name="Niang G."/>
            <person name="Scheremetjew M."/>
            <person name="Finn R."/>
            <person name="Kale V."/>
            <person name="Holt S."/>
            <person name="Cochrane G."/>
            <person name="Meng A."/>
            <person name="Brown T."/>
            <person name="Cohen L."/>
        </authorList>
    </citation>
    <scope>NUCLEOTIDE SEQUENCE</scope>
    <source>
        <strain evidence="10">Clade-D-RCC2572</strain>
    </source>
</reference>
<evidence type="ECO:0008006" key="11">
    <source>
        <dbReference type="Google" id="ProtNLM"/>
    </source>
</evidence>
<organism evidence="10">
    <name type="scientific">Ostreococcus mediterraneus</name>
    <dbReference type="NCBI Taxonomy" id="1486918"/>
    <lineage>
        <taxon>Eukaryota</taxon>
        <taxon>Viridiplantae</taxon>
        <taxon>Chlorophyta</taxon>
        <taxon>Mamiellophyceae</taxon>
        <taxon>Mamiellales</taxon>
        <taxon>Bathycoccaceae</taxon>
        <taxon>Ostreococcus</taxon>
    </lineage>
</organism>
<dbReference type="Pfam" id="PF07970">
    <property type="entry name" value="COPIIcoated_ERV"/>
    <property type="match status" value="1"/>
</dbReference>
<proteinExistence type="inferred from homology"/>
<protein>
    <recommendedName>
        <fullName evidence="11">Endoplasmic reticulum vesicle transporter C-terminal domain-containing protein</fullName>
    </recommendedName>
</protein>
<dbReference type="PANTHER" id="PTHR10984">
    <property type="entry name" value="ENDOPLASMIC RETICULUM-GOLGI INTERMEDIATE COMPARTMENT PROTEIN"/>
    <property type="match status" value="1"/>
</dbReference>
<dbReference type="InterPro" id="IPR012936">
    <property type="entry name" value="Erv_C"/>
</dbReference>
<evidence type="ECO:0000256" key="2">
    <source>
        <dbReference type="ARBA" id="ARBA00005648"/>
    </source>
</evidence>
<evidence type="ECO:0000256" key="5">
    <source>
        <dbReference type="ARBA" id="ARBA00023136"/>
    </source>
</evidence>
<dbReference type="PANTHER" id="PTHR10984:SF25">
    <property type="entry name" value="ENDOPLASMIC RETICULUM-GOLGI INTERMEDIATE COMPARTMENT PROTEIN 3"/>
    <property type="match status" value="1"/>
</dbReference>
<evidence type="ECO:0000256" key="1">
    <source>
        <dbReference type="ARBA" id="ARBA00004141"/>
    </source>
</evidence>
<feature type="domain" description="Endoplasmic reticulum vesicle transporter C-terminal" evidence="8">
    <location>
        <begin position="211"/>
        <end position="386"/>
    </location>
</feature>
<dbReference type="GO" id="GO:0005783">
    <property type="term" value="C:endoplasmic reticulum"/>
    <property type="evidence" value="ECO:0007669"/>
    <property type="project" value="TreeGrafter"/>
</dbReference>
<feature type="domain" description="Endoplasmic reticulum vesicle transporter N-terminal" evidence="9">
    <location>
        <begin position="37"/>
        <end position="133"/>
    </location>
</feature>
<dbReference type="AlphaFoldDB" id="A0A7S0KI25"/>
<evidence type="ECO:0000256" key="7">
    <source>
        <dbReference type="SAM" id="Phobius"/>
    </source>
</evidence>